<dbReference type="GO" id="GO:0004674">
    <property type="term" value="F:protein serine/threonine kinase activity"/>
    <property type="evidence" value="ECO:0007669"/>
    <property type="project" value="UniProtKB-KW"/>
</dbReference>
<accession>A0A0A0JAZ7</accession>
<dbReference type="CDD" id="cd14014">
    <property type="entry name" value="STKc_PknB_like"/>
    <property type="match status" value="1"/>
</dbReference>
<keyword evidence="2 13" id="KW-0723">Serine/threonine-protein kinase</keyword>
<dbReference type="eggNOG" id="COG2815">
    <property type="taxonomic scope" value="Bacteria"/>
</dbReference>
<feature type="compositionally biased region" description="Polar residues" evidence="9">
    <location>
        <begin position="315"/>
        <end position="331"/>
    </location>
</feature>
<protein>
    <recommendedName>
        <fullName evidence="1">non-specific serine/threonine protein kinase</fullName>
        <ecNumber evidence="1">2.7.11.1</ecNumber>
    </recommendedName>
</protein>
<feature type="domain" description="PASTA" evidence="12">
    <location>
        <begin position="449"/>
        <end position="516"/>
    </location>
</feature>
<dbReference type="SMART" id="SM00220">
    <property type="entry name" value="S_TKc"/>
    <property type="match status" value="1"/>
</dbReference>
<evidence type="ECO:0000256" key="9">
    <source>
        <dbReference type="SAM" id="MobiDB-lite"/>
    </source>
</evidence>
<dbReference type="FunFam" id="1.10.510.10:FF:000021">
    <property type="entry name" value="Serine/threonine protein kinase"/>
    <property type="match status" value="1"/>
</dbReference>
<dbReference type="OrthoDB" id="9762169at2"/>
<name>A0A0A0JAZ7_9MICO</name>
<keyword evidence="6" id="KW-0067">ATP-binding</keyword>
<dbReference type="FunFam" id="3.30.200.20:FF:000035">
    <property type="entry name" value="Serine/threonine protein kinase Stk1"/>
    <property type="match status" value="1"/>
</dbReference>
<dbReference type="InterPro" id="IPR008271">
    <property type="entry name" value="Ser/Thr_kinase_AS"/>
</dbReference>
<dbReference type="Pfam" id="PF00069">
    <property type="entry name" value="Pkinase"/>
    <property type="match status" value="1"/>
</dbReference>
<dbReference type="InterPro" id="IPR011009">
    <property type="entry name" value="Kinase-like_dom_sf"/>
</dbReference>
<comment type="caution">
    <text evidence="13">The sequence shown here is derived from an EMBL/GenBank/DDBJ whole genome shotgun (WGS) entry which is preliminary data.</text>
</comment>
<dbReference type="CDD" id="cd06577">
    <property type="entry name" value="PASTA_pknB"/>
    <property type="match status" value="4"/>
</dbReference>
<keyword evidence="10" id="KW-0812">Transmembrane</keyword>
<dbReference type="PANTHER" id="PTHR43289:SF34">
    <property type="entry name" value="SERINE_THREONINE-PROTEIN KINASE YBDM-RELATED"/>
    <property type="match status" value="1"/>
</dbReference>
<evidence type="ECO:0000313" key="13">
    <source>
        <dbReference type="EMBL" id="KGN33202.1"/>
    </source>
</evidence>
<keyword evidence="5 13" id="KW-0418">Kinase</keyword>
<evidence type="ECO:0000256" key="3">
    <source>
        <dbReference type="ARBA" id="ARBA00022679"/>
    </source>
</evidence>
<dbReference type="PROSITE" id="PS50011">
    <property type="entry name" value="PROTEIN_KINASE_DOM"/>
    <property type="match status" value="1"/>
</dbReference>
<dbReference type="AlphaFoldDB" id="A0A0A0JAZ7"/>
<dbReference type="PROSITE" id="PS51178">
    <property type="entry name" value="PASTA"/>
    <property type="match status" value="3"/>
</dbReference>
<keyword evidence="4" id="KW-0547">Nucleotide-binding</keyword>
<evidence type="ECO:0000259" key="11">
    <source>
        <dbReference type="PROSITE" id="PS50011"/>
    </source>
</evidence>
<feature type="domain" description="PASTA" evidence="12">
    <location>
        <begin position="517"/>
        <end position="583"/>
    </location>
</feature>
<evidence type="ECO:0000256" key="5">
    <source>
        <dbReference type="ARBA" id="ARBA00022777"/>
    </source>
</evidence>
<feature type="domain" description="Protein kinase" evidence="11">
    <location>
        <begin position="18"/>
        <end position="282"/>
    </location>
</feature>
<evidence type="ECO:0000256" key="8">
    <source>
        <dbReference type="ARBA" id="ARBA00048679"/>
    </source>
</evidence>
<keyword evidence="10" id="KW-1133">Transmembrane helix</keyword>
<keyword evidence="3" id="KW-0808">Transferase</keyword>
<dbReference type="Pfam" id="PF03793">
    <property type="entry name" value="PASTA"/>
    <property type="match status" value="3"/>
</dbReference>
<dbReference type="InterPro" id="IPR005543">
    <property type="entry name" value="PASTA_dom"/>
</dbReference>
<keyword evidence="14" id="KW-1185">Reference proteome</keyword>
<evidence type="ECO:0000259" key="12">
    <source>
        <dbReference type="PROSITE" id="PS51178"/>
    </source>
</evidence>
<dbReference type="Gene3D" id="3.30.10.20">
    <property type="match status" value="4"/>
</dbReference>
<feature type="compositionally biased region" description="Basic and acidic residues" evidence="9">
    <location>
        <begin position="281"/>
        <end position="293"/>
    </location>
</feature>
<dbReference type="eggNOG" id="COG0515">
    <property type="taxonomic scope" value="Bacteria"/>
</dbReference>
<reference evidence="13 14" key="1">
    <citation type="submission" date="2013-08" db="EMBL/GenBank/DDBJ databases">
        <title>The genome sequence of Knoellia sinensis.</title>
        <authorList>
            <person name="Zhu W."/>
            <person name="Wang G."/>
        </authorList>
    </citation>
    <scope>NUCLEOTIDE SEQUENCE [LARGE SCALE GENOMIC DNA]</scope>
    <source>
        <strain evidence="13 14">KCTC 19936</strain>
    </source>
</reference>
<evidence type="ECO:0000256" key="7">
    <source>
        <dbReference type="ARBA" id="ARBA00047899"/>
    </source>
</evidence>
<dbReference type="PROSITE" id="PS00108">
    <property type="entry name" value="PROTEIN_KINASE_ST"/>
    <property type="match status" value="1"/>
</dbReference>
<dbReference type="SUPFAM" id="SSF56112">
    <property type="entry name" value="Protein kinase-like (PK-like)"/>
    <property type="match status" value="1"/>
</dbReference>
<comment type="catalytic activity">
    <reaction evidence="7">
        <text>L-threonyl-[protein] + ATP = O-phospho-L-threonyl-[protein] + ADP + H(+)</text>
        <dbReference type="Rhea" id="RHEA:46608"/>
        <dbReference type="Rhea" id="RHEA-COMP:11060"/>
        <dbReference type="Rhea" id="RHEA-COMP:11605"/>
        <dbReference type="ChEBI" id="CHEBI:15378"/>
        <dbReference type="ChEBI" id="CHEBI:30013"/>
        <dbReference type="ChEBI" id="CHEBI:30616"/>
        <dbReference type="ChEBI" id="CHEBI:61977"/>
        <dbReference type="ChEBI" id="CHEBI:456216"/>
        <dbReference type="EC" id="2.7.11.1"/>
    </reaction>
</comment>
<dbReference type="GO" id="GO:0005524">
    <property type="term" value="F:ATP binding"/>
    <property type="evidence" value="ECO:0007669"/>
    <property type="project" value="UniProtKB-KW"/>
</dbReference>
<dbReference type="Gene3D" id="1.10.510.10">
    <property type="entry name" value="Transferase(Phosphotransferase) domain 1"/>
    <property type="match status" value="1"/>
</dbReference>
<dbReference type="Gene3D" id="3.30.200.20">
    <property type="entry name" value="Phosphorylase Kinase, domain 1"/>
    <property type="match status" value="1"/>
</dbReference>
<gene>
    <name evidence="13" type="ORF">N802_14235</name>
</gene>
<feature type="transmembrane region" description="Helical" evidence="10">
    <location>
        <begin position="357"/>
        <end position="379"/>
    </location>
</feature>
<feature type="region of interest" description="Disordered" evidence="9">
    <location>
        <begin position="281"/>
        <end position="352"/>
    </location>
</feature>
<dbReference type="GO" id="GO:0045717">
    <property type="term" value="P:negative regulation of fatty acid biosynthetic process"/>
    <property type="evidence" value="ECO:0007669"/>
    <property type="project" value="UniProtKB-ARBA"/>
</dbReference>
<dbReference type="InterPro" id="IPR000719">
    <property type="entry name" value="Prot_kinase_dom"/>
</dbReference>
<feature type="compositionally biased region" description="Low complexity" evidence="9">
    <location>
        <begin position="297"/>
        <end position="309"/>
    </location>
</feature>
<evidence type="ECO:0000313" key="14">
    <source>
        <dbReference type="Proteomes" id="UP000030002"/>
    </source>
</evidence>
<evidence type="ECO:0000256" key="4">
    <source>
        <dbReference type="ARBA" id="ARBA00022741"/>
    </source>
</evidence>
<evidence type="ECO:0000256" key="1">
    <source>
        <dbReference type="ARBA" id="ARBA00012513"/>
    </source>
</evidence>
<dbReference type="EMBL" id="AVPJ01000004">
    <property type="protein sequence ID" value="KGN33202.1"/>
    <property type="molecule type" value="Genomic_DNA"/>
</dbReference>
<proteinExistence type="predicted"/>
<dbReference type="Proteomes" id="UP000030002">
    <property type="component" value="Unassembled WGS sequence"/>
</dbReference>
<evidence type="ECO:0000256" key="10">
    <source>
        <dbReference type="SAM" id="Phobius"/>
    </source>
</evidence>
<keyword evidence="10" id="KW-0472">Membrane</keyword>
<dbReference type="NCBIfam" id="NF033483">
    <property type="entry name" value="PknB_PASTA_kin"/>
    <property type="match status" value="1"/>
</dbReference>
<dbReference type="RefSeq" id="WP_035914029.1">
    <property type="nucleotide sequence ID" value="NZ_AVPJ01000004.1"/>
</dbReference>
<dbReference type="SMART" id="SM00740">
    <property type="entry name" value="PASTA"/>
    <property type="match status" value="4"/>
</dbReference>
<dbReference type="EC" id="2.7.11.1" evidence="1"/>
<sequence length="649" mass="68579">MSTAPTDSLVGEILDGRYRVLERLAEGGMATVYIALDTRLDREVALKVMRPHLAQDDTFRSRFHREARSAARLSHPGIVAVYDQGEDDGRMFLAMEYVPGKTLREVVDTEGALTPRAALDIMVPVLEALAAAHDAGIIHRDIKPENVILREDGAIKVADFGLARAVTSQTVTGSSGMLLGTVAYLSPEQVERGIADARSDVYAAGLLLFEMLSGSKAFLGDTAINVAYQHVHEGAPRLRSRAPEAPEILDELVAAATSRDPDGRPADAGAFAALVRTARRELSPGELDDRPTDPKSAAAAAATVTRTTALPVERQVTSRAQHQTTPATSLRDQVRGAPPATPGVTARERREDGSRRAMWPWLLVVVSAAIASATAWFFLAGPGAPTIVPAVTGEQVVAAEASMRAQHLDPVKREDFSETVAKGVVISTAPKANAEVRRGTAVTLVVSKGPERYAVPALAGKSLADATNEITGANLVLGKVTEKYDDQIPEDQVISSDPKPGTQLKRDAAVALTVSKGRQPIKVADFTGKPLAEAKPAWEKAGLVVEVSGEENHDTIPAGSVIRQEPADGSLFKGDKITVVTSKGPVLVAVPGGLIGKQFAEVKGILEGAGFKVTEKQAIPGLNFGTVQGLSLPEGSQQPRGSEIVVTTV</sequence>
<organism evidence="13 14">
    <name type="scientific">Knoellia sinensis KCTC 19936</name>
    <dbReference type="NCBI Taxonomy" id="1385520"/>
    <lineage>
        <taxon>Bacteria</taxon>
        <taxon>Bacillati</taxon>
        <taxon>Actinomycetota</taxon>
        <taxon>Actinomycetes</taxon>
        <taxon>Micrococcales</taxon>
        <taxon>Intrasporangiaceae</taxon>
        <taxon>Knoellia</taxon>
    </lineage>
</organism>
<evidence type="ECO:0000256" key="6">
    <source>
        <dbReference type="ARBA" id="ARBA00022840"/>
    </source>
</evidence>
<comment type="catalytic activity">
    <reaction evidence="8">
        <text>L-seryl-[protein] + ATP = O-phospho-L-seryl-[protein] + ADP + H(+)</text>
        <dbReference type="Rhea" id="RHEA:17989"/>
        <dbReference type="Rhea" id="RHEA-COMP:9863"/>
        <dbReference type="Rhea" id="RHEA-COMP:11604"/>
        <dbReference type="ChEBI" id="CHEBI:15378"/>
        <dbReference type="ChEBI" id="CHEBI:29999"/>
        <dbReference type="ChEBI" id="CHEBI:30616"/>
        <dbReference type="ChEBI" id="CHEBI:83421"/>
        <dbReference type="ChEBI" id="CHEBI:456216"/>
        <dbReference type="EC" id="2.7.11.1"/>
    </reaction>
</comment>
<dbReference type="STRING" id="1385520.N802_14235"/>
<feature type="domain" description="PASTA" evidence="12">
    <location>
        <begin position="383"/>
        <end position="448"/>
    </location>
</feature>
<evidence type="ECO:0000256" key="2">
    <source>
        <dbReference type="ARBA" id="ARBA00022527"/>
    </source>
</evidence>
<dbReference type="PANTHER" id="PTHR43289">
    <property type="entry name" value="MITOGEN-ACTIVATED PROTEIN KINASE KINASE KINASE 20-RELATED"/>
    <property type="match status" value="1"/>
</dbReference>